<reference evidence="9 10" key="1">
    <citation type="submission" date="2020-06" db="EMBL/GenBank/DDBJ databases">
        <title>Taxonomy, biology and ecology of Rhodococcus bacteria occurring in California pistachio and other woody hosts as revealed by genome sequence analyses.</title>
        <authorList>
            <person name="Gai Y."/>
            <person name="Riely B."/>
        </authorList>
    </citation>
    <scope>NUCLEOTIDE SEQUENCE [LARGE SCALE GENOMIC DNA]</scope>
    <source>
        <strain evidence="9 10">BP-281</strain>
    </source>
</reference>
<dbReference type="HAMAP" id="MF_00376">
    <property type="entry name" value="Dephospho_CoA_kinase"/>
    <property type="match status" value="1"/>
</dbReference>
<comment type="caution">
    <text evidence="9">The sequence shown here is derived from an EMBL/GenBank/DDBJ whole genome shotgun (WGS) entry which is preliminary data.</text>
</comment>
<proteinExistence type="inferred from homology"/>
<dbReference type="Gene3D" id="3.40.50.300">
    <property type="entry name" value="P-loop containing nucleotide triphosphate hydrolases"/>
    <property type="match status" value="1"/>
</dbReference>
<dbReference type="InterPro" id="IPR027417">
    <property type="entry name" value="P-loop_NTPase"/>
</dbReference>
<keyword evidence="7 9" id="KW-0418">Kinase</keyword>
<accession>A0ABS7P8D8</accession>
<comment type="similarity">
    <text evidence="2">In the C-terminal section; belongs to the UPF0157 (GrpB) family.</text>
</comment>
<dbReference type="SUPFAM" id="SSF52540">
    <property type="entry name" value="P-loop containing nucleoside triphosphate hydrolases"/>
    <property type="match status" value="1"/>
</dbReference>
<evidence type="ECO:0000256" key="5">
    <source>
        <dbReference type="ARBA" id="ARBA00022840"/>
    </source>
</evidence>
<dbReference type="Gene3D" id="3.30.460.10">
    <property type="entry name" value="Beta Polymerase, domain 2"/>
    <property type="match status" value="1"/>
</dbReference>
<sequence>MIRIGLTGGMGAGKSTAARALADLGAVVIDADAIAREVVEPGTPGLAALTERFGDRILADDGSLNRPALGAIAFADDESRLALNGIVHPLVGARRAELLAEAAPDAIVVEDIPLLVETGAAPWFPLVIVVHLDEEERIRRLVSSRGVDEADARSRIRSQATDEQRRAAADVWLDNSGGPDDLVDAVRTLWDSRLVPFERNVRDGVVARRPVAIAAADPTWAAQAERLIGRLRAACGDRAVRIDHIGSTSVPDFPAKDVLDIQITVRSFEDADALREPLRGAAFPVLEWATVDDPHPSAVPGEADSSLWEKRTHGSADPGRPAFVHLRVDGWPGQRFSLMFRDRLRADAAARAEYLAVKERAAHEVDGTSDPAEAVATYSAAKGPYFEGVYPRVLEWATSTGWQPDSSSAPGDGHAPST</sequence>
<dbReference type="NCBIfam" id="TIGR00152">
    <property type="entry name" value="dephospho-CoA kinase"/>
    <property type="match status" value="1"/>
</dbReference>
<organism evidence="9 10">
    <name type="scientific">Rhodococcoides corynebacterioides</name>
    <dbReference type="NCBI Taxonomy" id="53972"/>
    <lineage>
        <taxon>Bacteria</taxon>
        <taxon>Bacillati</taxon>
        <taxon>Actinomycetota</taxon>
        <taxon>Actinomycetes</taxon>
        <taxon>Mycobacteriales</taxon>
        <taxon>Nocardiaceae</taxon>
        <taxon>Rhodococcoides</taxon>
    </lineage>
</organism>
<name>A0ABS7P8D8_9NOCA</name>
<comment type="pathway">
    <text evidence="7">Cofactor biosynthesis; coenzyme A biosynthesis; CoA from (R)-pantothenate: step 5/5.</text>
</comment>
<dbReference type="PANTHER" id="PTHR10695:SF46">
    <property type="entry name" value="BIFUNCTIONAL COENZYME A SYNTHASE-RELATED"/>
    <property type="match status" value="1"/>
</dbReference>
<evidence type="ECO:0000256" key="3">
    <source>
        <dbReference type="ARBA" id="ARBA00022490"/>
    </source>
</evidence>
<keyword evidence="7 9" id="KW-0808">Transferase</keyword>
<evidence type="ECO:0000313" key="10">
    <source>
        <dbReference type="Proteomes" id="UP000825228"/>
    </source>
</evidence>
<keyword evidence="3 7" id="KW-0963">Cytoplasm</keyword>
<comment type="similarity">
    <text evidence="1">In the N-terminal section; belongs to the CoaE family.</text>
</comment>
<dbReference type="InterPro" id="IPR001977">
    <property type="entry name" value="Depp_CoAkinase"/>
</dbReference>
<evidence type="ECO:0000256" key="1">
    <source>
        <dbReference type="ARBA" id="ARBA00008826"/>
    </source>
</evidence>
<dbReference type="EC" id="2.7.1.24" evidence="7 8"/>
<dbReference type="GO" id="GO:0004140">
    <property type="term" value="F:dephospho-CoA kinase activity"/>
    <property type="evidence" value="ECO:0007669"/>
    <property type="project" value="UniProtKB-EC"/>
</dbReference>
<dbReference type="Pfam" id="PF01121">
    <property type="entry name" value="CoaE"/>
    <property type="match status" value="1"/>
</dbReference>
<evidence type="ECO:0000256" key="8">
    <source>
        <dbReference type="NCBIfam" id="TIGR00152"/>
    </source>
</evidence>
<protein>
    <recommendedName>
        <fullName evidence="7 8">Dephospho-CoA kinase</fullName>
        <ecNumber evidence="7 8">2.7.1.24</ecNumber>
    </recommendedName>
    <alternativeName>
        <fullName evidence="7">Dephosphocoenzyme A kinase</fullName>
    </alternativeName>
</protein>
<dbReference type="EMBL" id="JABUBU010000015">
    <property type="protein sequence ID" value="MBY6367884.1"/>
    <property type="molecule type" value="Genomic_DNA"/>
</dbReference>
<keyword evidence="6 7" id="KW-0173">Coenzyme A biosynthesis</keyword>
<dbReference type="RefSeq" id="WP_222685149.1">
    <property type="nucleotide sequence ID" value="NZ_JABUBT010000019.1"/>
</dbReference>
<dbReference type="NCBIfam" id="NF002879">
    <property type="entry name" value="PRK03333.1"/>
    <property type="match status" value="1"/>
</dbReference>
<comment type="function">
    <text evidence="7">Catalyzes the phosphorylation of the 3'-hydroxyl group of dephosphocoenzyme A to form coenzyme A.</text>
</comment>
<dbReference type="InterPro" id="IPR043519">
    <property type="entry name" value="NT_sf"/>
</dbReference>
<keyword evidence="5 7" id="KW-0067">ATP-binding</keyword>
<dbReference type="Proteomes" id="UP000825228">
    <property type="component" value="Unassembled WGS sequence"/>
</dbReference>
<dbReference type="PROSITE" id="PS51219">
    <property type="entry name" value="DPCK"/>
    <property type="match status" value="1"/>
</dbReference>
<comment type="catalytic activity">
    <reaction evidence="7">
        <text>3'-dephospho-CoA + ATP = ADP + CoA + H(+)</text>
        <dbReference type="Rhea" id="RHEA:18245"/>
        <dbReference type="ChEBI" id="CHEBI:15378"/>
        <dbReference type="ChEBI" id="CHEBI:30616"/>
        <dbReference type="ChEBI" id="CHEBI:57287"/>
        <dbReference type="ChEBI" id="CHEBI:57328"/>
        <dbReference type="ChEBI" id="CHEBI:456216"/>
        <dbReference type="EC" id="2.7.1.24"/>
    </reaction>
</comment>
<evidence type="ECO:0000256" key="4">
    <source>
        <dbReference type="ARBA" id="ARBA00022741"/>
    </source>
</evidence>
<dbReference type="CDD" id="cd02022">
    <property type="entry name" value="DPCK"/>
    <property type="match status" value="1"/>
</dbReference>
<evidence type="ECO:0000256" key="7">
    <source>
        <dbReference type="HAMAP-Rule" id="MF_00376"/>
    </source>
</evidence>
<evidence type="ECO:0000313" key="9">
    <source>
        <dbReference type="EMBL" id="MBY6367884.1"/>
    </source>
</evidence>
<dbReference type="PANTHER" id="PTHR10695">
    <property type="entry name" value="DEPHOSPHO-COA KINASE-RELATED"/>
    <property type="match status" value="1"/>
</dbReference>
<comment type="subcellular location">
    <subcellularLocation>
        <location evidence="7">Cytoplasm</location>
    </subcellularLocation>
</comment>
<evidence type="ECO:0000256" key="6">
    <source>
        <dbReference type="ARBA" id="ARBA00022993"/>
    </source>
</evidence>
<keyword evidence="4 7" id="KW-0547">Nucleotide-binding</keyword>
<evidence type="ECO:0000256" key="2">
    <source>
        <dbReference type="ARBA" id="ARBA00011058"/>
    </source>
</evidence>
<keyword evidence="10" id="KW-1185">Reference proteome</keyword>
<dbReference type="InterPro" id="IPR007344">
    <property type="entry name" value="GrpB/CoaE"/>
</dbReference>
<dbReference type="SUPFAM" id="SSF81301">
    <property type="entry name" value="Nucleotidyltransferase"/>
    <property type="match status" value="1"/>
</dbReference>
<dbReference type="Pfam" id="PF04229">
    <property type="entry name" value="GrpB"/>
    <property type="match status" value="1"/>
</dbReference>
<feature type="binding site" evidence="7">
    <location>
        <begin position="11"/>
        <end position="16"/>
    </location>
    <ligand>
        <name>ATP</name>
        <dbReference type="ChEBI" id="CHEBI:30616"/>
    </ligand>
</feature>
<gene>
    <name evidence="7" type="primary">coaE</name>
    <name evidence="9" type="ORF">HQ603_14095</name>
</gene>
<comment type="similarity">
    <text evidence="7">Belongs to the CoaE family.</text>
</comment>